<keyword evidence="2" id="KW-1185">Reference proteome</keyword>
<accession>A0ABR2P3W3</accession>
<organism evidence="1 2">
    <name type="scientific">Hibiscus sabdariffa</name>
    <name type="common">roselle</name>
    <dbReference type="NCBI Taxonomy" id="183260"/>
    <lineage>
        <taxon>Eukaryota</taxon>
        <taxon>Viridiplantae</taxon>
        <taxon>Streptophyta</taxon>
        <taxon>Embryophyta</taxon>
        <taxon>Tracheophyta</taxon>
        <taxon>Spermatophyta</taxon>
        <taxon>Magnoliopsida</taxon>
        <taxon>eudicotyledons</taxon>
        <taxon>Gunneridae</taxon>
        <taxon>Pentapetalae</taxon>
        <taxon>rosids</taxon>
        <taxon>malvids</taxon>
        <taxon>Malvales</taxon>
        <taxon>Malvaceae</taxon>
        <taxon>Malvoideae</taxon>
        <taxon>Hibiscus</taxon>
    </lineage>
</organism>
<comment type="caution">
    <text evidence="1">The sequence shown here is derived from an EMBL/GenBank/DDBJ whole genome shotgun (WGS) entry which is preliminary data.</text>
</comment>
<gene>
    <name evidence="1" type="ORF">V6N11_060179</name>
</gene>
<evidence type="ECO:0000313" key="2">
    <source>
        <dbReference type="Proteomes" id="UP001396334"/>
    </source>
</evidence>
<name>A0ABR2P3W3_9ROSI</name>
<dbReference type="Proteomes" id="UP001396334">
    <property type="component" value="Unassembled WGS sequence"/>
</dbReference>
<protein>
    <submittedName>
        <fullName evidence="1">Uncharacterized protein</fullName>
    </submittedName>
</protein>
<dbReference type="EMBL" id="JBBPBN010000084">
    <property type="protein sequence ID" value="KAK8982860.1"/>
    <property type="molecule type" value="Genomic_DNA"/>
</dbReference>
<evidence type="ECO:0000313" key="1">
    <source>
        <dbReference type="EMBL" id="KAK8982860.1"/>
    </source>
</evidence>
<reference evidence="1 2" key="1">
    <citation type="journal article" date="2024" name="G3 (Bethesda)">
        <title>Genome assembly of Hibiscus sabdariffa L. provides insights into metabolisms of medicinal natural products.</title>
        <authorList>
            <person name="Kim T."/>
        </authorList>
    </citation>
    <scope>NUCLEOTIDE SEQUENCE [LARGE SCALE GENOMIC DNA]</scope>
    <source>
        <strain evidence="1">TK-2024</strain>
        <tissue evidence="1">Old leaves</tissue>
    </source>
</reference>
<proteinExistence type="predicted"/>
<sequence>MDHILVSTYWSSSFPKAIGVIDVAIASDHAMIVLLLKGMNNKYKRDFKLEAKCILEDECATQVEESWLPFHYRSRNKAFGRKLSRTRIKLRQ</sequence>